<comment type="caution">
    <text evidence="1">The sequence shown here is derived from an EMBL/GenBank/DDBJ whole genome shotgun (WGS) entry which is preliminary data.</text>
</comment>
<proteinExistence type="predicted"/>
<dbReference type="Proteomes" id="UP000655208">
    <property type="component" value="Unassembled WGS sequence"/>
</dbReference>
<evidence type="ECO:0000313" key="1">
    <source>
        <dbReference type="EMBL" id="GGL97999.1"/>
    </source>
</evidence>
<reference evidence="1" key="1">
    <citation type="journal article" date="2014" name="Int. J. Syst. Evol. Microbiol.">
        <title>Complete genome sequence of Corynebacterium casei LMG S-19264T (=DSM 44701T), isolated from a smear-ripened cheese.</title>
        <authorList>
            <consortium name="US DOE Joint Genome Institute (JGI-PGF)"/>
            <person name="Walter F."/>
            <person name="Albersmeier A."/>
            <person name="Kalinowski J."/>
            <person name="Ruckert C."/>
        </authorList>
    </citation>
    <scope>NUCLEOTIDE SEQUENCE</scope>
    <source>
        <strain evidence="1">CGMCC 4.7308</strain>
    </source>
</reference>
<dbReference type="SUPFAM" id="SSF55961">
    <property type="entry name" value="Bet v1-like"/>
    <property type="match status" value="1"/>
</dbReference>
<organism evidence="1 2">
    <name type="scientific">Nakamurella endophytica</name>
    <dbReference type="NCBI Taxonomy" id="1748367"/>
    <lineage>
        <taxon>Bacteria</taxon>
        <taxon>Bacillati</taxon>
        <taxon>Actinomycetota</taxon>
        <taxon>Actinomycetes</taxon>
        <taxon>Nakamurellales</taxon>
        <taxon>Nakamurellaceae</taxon>
        <taxon>Nakamurella</taxon>
    </lineage>
</organism>
<accession>A0A917SV55</accession>
<evidence type="ECO:0000313" key="2">
    <source>
        <dbReference type="Proteomes" id="UP000655208"/>
    </source>
</evidence>
<dbReference type="InterPro" id="IPR023393">
    <property type="entry name" value="START-like_dom_sf"/>
</dbReference>
<dbReference type="Pfam" id="PF10604">
    <property type="entry name" value="Polyketide_cyc2"/>
    <property type="match status" value="1"/>
</dbReference>
<sequence length="152" mass="16419">MIRLSVERVVAVPAVAVWQVLADYHCDAQWRAGVRSMTVEPSGIAAPGARTDERYRFAGRTTRNIGEVLDVQTGPAVSRLRWRTTAGTDADGERQVRATGADSCRVLLVLRIRLHGAEILLAPLVRLLMAGRLRGDLARLAALTAAAVPAAR</sequence>
<keyword evidence="2" id="KW-1185">Reference proteome</keyword>
<dbReference type="Gene3D" id="3.30.530.20">
    <property type="match status" value="1"/>
</dbReference>
<gene>
    <name evidence="1" type="ORF">GCM10011594_17360</name>
</gene>
<dbReference type="AlphaFoldDB" id="A0A917SV55"/>
<dbReference type="RefSeq" id="WP_188941117.1">
    <property type="nucleotide sequence ID" value="NZ_BMNA01000003.1"/>
</dbReference>
<dbReference type="EMBL" id="BMNA01000003">
    <property type="protein sequence ID" value="GGL97999.1"/>
    <property type="molecule type" value="Genomic_DNA"/>
</dbReference>
<reference evidence="1" key="2">
    <citation type="submission" date="2020-09" db="EMBL/GenBank/DDBJ databases">
        <authorList>
            <person name="Sun Q."/>
            <person name="Zhou Y."/>
        </authorList>
    </citation>
    <scope>NUCLEOTIDE SEQUENCE</scope>
    <source>
        <strain evidence="1">CGMCC 4.7308</strain>
    </source>
</reference>
<dbReference type="InterPro" id="IPR019587">
    <property type="entry name" value="Polyketide_cyclase/dehydratase"/>
</dbReference>
<protein>
    <recommendedName>
        <fullName evidence="3">SRPBCC family protein</fullName>
    </recommendedName>
</protein>
<evidence type="ECO:0008006" key="3">
    <source>
        <dbReference type="Google" id="ProtNLM"/>
    </source>
</evidence>
<name>A0A917SV55_9ACTN</name>